<dbReference type="GO" id="GO:0030288">
    <property type="term" value="C:outer membrane-bounded periplasmic space"/>
    <property type="evidence" value="ECO:0007669"/>
    <property type="project" value="TreeGrafter"/>
</dbReference>
<feature type="signal peptide" evidence="1">
    <location>
        <begin position="1"/>
        <end position="20"/>
    </location>
</feature>
<dbReference type="InterPro" id="IPR001478">
    <property type="entry name" value="PDZ"/>
</dbReference>
<dbReference type="Pfam" id="PF17820">
    <property type="entry name" value="PDZ_6"/>
    <property type="match status" value="1"/>
</dbReference>
<feature type="domain" description="PDZ" evidence="2">
    <location>
        <begin position="142"/>
        <end position="210"/>
    </location>
</feature>
<dbReference type="PROSITE" id="PS50106">
    <property type="entry name" value="PDZ"/>
    <property type="match status" value="1"/>
</dbReference>
<proteinExistence type="predicted"/>
<dbReference type="Proteomes" id="UP000248326">
    <property type="component" value="Unassembled WGS sequence"/>
</dbReference>
<dbReference type="SUPFAM" id="SSF52096">
    <property type="entry name" value="ClpP/crotonase"/>
    <property type="match status" value="1"/>
</dbReference>
<dbReference type="RefSeq" id="WP_110885100.1">
    <property type="nucleotide sequence ID" value="NZ_QJSX01000001.1"/>
</dbReference>
<dbReference type="PANTHER" id="PTHR32060">
    <property type="entry name" value="TAIL-SPECIFIC PROTEASE"/>
    <property type="match status" value="1"/>
</dbReference>
<reference evidence="3 4" key="1">
    <citation type="submission" date="2018-06" db="EMBL/GenBank/DDBJ databases">
        <title>Genomic Encyclopedia of Type Strains, Phase IV (KMG-IV): sequencing the most valuable type-strain genomes for metagenomic binning, comparative biology and taxonomic classification.</title>
        <authorList>
            <person name="Goeker M."/>
        </authorList>
    </citation>
    <scope>NUCLEOTIDE SEQUENCE [LARGE SCALE GENOMIC DNA]</scope>
    <source>
        <strain evidence="3 4">DSM 18048</strain>
    </source>
</reference>
<protein>
    <submittedName>
        <fullName evidence="3">C-terminal peptidase prc</fullName>
    </submittedName>
</protein>
<dbReference type="SMART" id="SM00228">
    <property type="entry name" value="PDZ"/>
    <property type="match status" value="1"/>
</dbReference>
<keyword evidence="1" id="KW-0732">Signal</keyword>
<evidence type="ECO:0000313" key="4">
    <source>
        <dbReference type="Proteomes" id="UP000248326"/>
    </source>
</evidence>
<dbReference type="Gene3D" id="3.90.226.10">
    <property type="entry name" value="2-enoyl-CoA Hydratase, Chain A, domain 1"/>
    <property type="match status" value="1"/>
</dbReference>
<evidence type="ECO:0000256" key="1">
    <source>
        <dbReference type="SAM" id="SignalP"/>
    </source>
</evidence>
<accession>A0A318STS7</accession>
<dbReference type="Pfam" id="PF03572">
    <property type="entry name" value="Peptidase_S41"/>
    <property type="match status" value="1"/>
</dbReference>
<dbReference type="EMBL" id="QJSX01000001">
    <property type="protein sequence ID" value="PYE56636.1"/>
    <property type="molecule type" value="Genomic_DNA"/>
</dbReference>
<keyword evidence="4" id="KW-1185">Reference proteome</keyword>
<name>A0A318STS7_9DEIO</name>
<gene>
    <name evidence="3" type="ORF">DES52_101441</name>
</gene>
<dbReference type="SUPFAM" id="SSF50156">
    <property type="entry name" value="PDZ domain-like"/>
    <property type="match status" value="1"/>
</dbReference>
<comment type="caution">
    <text evidence="3">The sequence shown here is derived from an EMBL/GenBank/DDBJ whole genome shotgun (WGS) entry which is preliminary data.</text>
</comment>
<dbReference type="InterPro" id="IPR029045">
    <property type="entry name" value="ClpP/crotonase-like_dom_sf"/>
</dbReference>
<evidence type="ECO:0000313" key="3">
    <source>
        <dbReference type="EMBL" id="PYE56636.1"/>
    </source>
</evidence>
<dbReference type="GO" id="GO:0004175">
    <property type="term" value="F:endopeptidase activity"/>
    <property type="evidence" value="ECO:0007669"/>
    <property type="project" value="TreeGrafter"/>
</dbReference>
<dbReference type="PANTHER" id="PTHR32060:SF30">
    <property type="entry name" value="CARBOXY-TERMINAL PROCESSING PROTEASE CTPA"/>
    <property type="match status" value="1"/>
</dbReference>
<dbReference type="InterPro" id="IPR036034">
    <property type="entry name" value="PDZ_sf"/>
</dbReference>
<dbReference type="GO" id="GO:0006508">
    <property type="term" value="P:proteolysis"/>
    <property type="evidence" value="ECO:0007669"/>
    <property type="project" value="InterPro"/>
</dbReference>
<organism evidence="3 4">
    <name type="scientific">Deinococcus yavapaiensis KR-236</name>
    <dbReference type="NCBI Taxonomy" id="694435"/>
    <lineage>
        <taxon>Bacteria</taxon>
        <taxon>Thermotogati</taxon>
        <taxon>Deinococcota</taxon>
        <taxon>Deinococci</taxon>
        <taxon>Deinococcales</taxon>
        <taxon>Deinococcaceae</taxon>
        <taxon>Deinococcus</taxon>
    </lineage>
</organism>
<dbReference type="GO" id="GO:0007165">
    <property type="term" value="P:signal transduction"/>
    <property type="evidence" value="ECO:0007669"/>
    <property type="project" value="TreeGrafter"/>
</dbReference>
<feature type="chain" id="PRO_5016351712" evidence="1">
    <location>
        <begin position="21"/>
        <end position="435"/>
    </location>
</feature>
<dbReference type="CDD" id="cd06782">
    <property type="entry name" value="cpPDZ_CPP-like"/>
    <property type="match status" value="1"/>
</dbReference>
<dbReference type="InterPro" id="IPR041489">
    <property type="entry name" value="PDZ_6"/>
</dbReference>
<dbReference type="Gene3D" id="3.30.750.44">
    <property type="match status" value="1"/>
</dbReference>
<dbReference type="AlphaFoldDB" id="A0A318STS7"/>
<dbReference type="OrthoDB" id="9758793at2"/>
<dbReference type="InterPro" id="IPR005151">
    <property type="entry name" value="Tail-specific_protease"/>
</dbReference>
<sequence length="435" mass="46378">MLRRTLVLLSLALAASTTFATQSAQAPSTAPVTTTAPTCPDPYAVGTTADANANARTLTQEQRVNLFDAFVSTAQKYYIDPKFGGKDWTKLSADARVKALAATTDAAFYNEIRSLVSIIDDAHFYFLSPQEAREDDEGLQNRNTYGGIGVQIGKSEDNNLLISFVMPGTPAEKSGVRAGEVIVAVDGKACPTVPQVRGEAGTTVTLTLRSPSGSTRQVQVVRASVNSNPAPAATRLKSDEGVVYLQLNTFSYQGSANDALTLLRSELAKGPVKGLVLDLRANSGGLISEGQRFLSAFANGVFGEWRDRAGRSQPYLALTNPLRTTLSQVPLVILTSNNTASMAEITTAVLRYRLDAKVLGQRTYNIIGTTLGFPLPLGARAYITQTDFYLPNGVRVGEKGIDPDVDLPVSAIMSPNEDPVVTEALKVLSSVRGAK</sequence>
<dbReference type="CDD" id="cd06567">
    <property type="entry name" value="Peptidase_S41"/>
    <property type="match status" value="1"/>
</dbReference>
<dbReference type="GO" id="GO:0008236">
    <property type="term" value="F:serine-type peptidase activity"/>
    <property type="evidence" value="ECO:0007669"/>
    <property type="project" value="InterPro"/>
</dbReference>
<evidence type="ECO:0000259" key="2">
    <source>
        <dbReference type="PROSITE" id="PS50106"/>
    </source>
</evidence>
<dbReference type="SMART" id="SM00245">
    <property type="entry name" value="TSPc"/>
    <property type="match status" value="1"/>
</dbReference>
<dbReference type="Gene3D" id="2.30.42.10">
    <property type="match status" value="1"/>
</dbReference>